<organism evidence="3 4">
    <name type="scientific">Toxocara canis</name>
    <name type="common">Canine roundworm</name>
    <dbReference type="NCBI Taxonomy" id="6265"/>
    <lineage>
        <taxon>Eukaryota</taxon>
        <taxon>Metazoa</taxon>
        <taxon>Ecdysozoa</taxon>
        <taxon>Nematoda</taxon>
        <taxon>Chromadorea</taxon>
        <taxon>Rhabditida</taxon>
        <taxon>Spirurina</taxon>
        <taxon>Ascaridomorpha</taxon>
        <taxon>Ascaridoidea</taxon>
        <taxon>Toxocaridae</taxon>
        <taxon>Toxocara</taxon>
    </lineage>
</organism>
<dbReference type="Proteomes" id="UP000050794">
    <property type="component" value="Unassembled WGS sequence"/>
</dbReference>
<name>A0A183U1H9_TOXCA</name>
<proteinExistence type="predicted"/>
<gene>
    <name evidence="2" type="ORF">TCNE_LOCUS2348</name>
</gene>
<dbReference type="WBParaSite" id="TCNE_0000234901-mRNA-1">
    <property type="protein sequence ID" value="TCNE_0000234901-mRNA-1"/>
    <property type="gene ID" value="TCNE_0000234901"/>
</dbReference>
<protein>
    <submittedName>
        <fullName evidence="4">CCDC50_N domain-containing protein</fullName>
    </submittedName>
</protein>
<keyword evidence="3" id="KW-1185">Reference proteome</keyword>
<feature type="region of interest" description="Disordered" evidence="1">
    <location>
        <begin position="186"/>
        <end position="223"/>
    </location>
</feature>
<feature type="compositionally biased region" description="Basic and acidic residues" evidence="1">
    <location>
        <begin position="210"/>
        <end position="223"/>
    </location>
</feature>
<evidence type="ECO:0000313" key="2">
    <source>
        <dbReference type="EMBL" id="VDM27920.1"/>
    </source>
</evidence>
<feature type="region of interest" description="Disordered" evidence="1">
    <location>
        <begin position="1"/>
        <end position="92"/>
    </location>
</feature>
<dbReference type="EMBL" id="UYWY01002288">
    <property type="protein sequence ID" value="VDM27920.1"/>
    <property type="molecule type" value="Genomic_DNA"/>
</dbReference>
<accession>A0A183U1H9</accession>
<feature type="compositionally biased region" description="Polar residues" evidence="1">
    <location>
        <begin position="9"/>
        <end position="21"/>
    </location>
</feature>
<reference evidence="4" key="1">
    <citation type="submission" date="2016-06" db="UniProtKB">
        <authorList>
            <consortium name="WormBaseParasite"/>
        </authorList>
    </citation>
    <scope>IDENTIFICATION</scope>
</reference>
<evidence type="ECO:0000313" key="4">
    <source>
        <dbReference type="WBParaSite" id="TCNE_0000234901-mRNA-1"/>
    </source>
</evidence>
<sequence>MDNVLPKSASGSLTSLNSPSRRNADEDTRTRVRQTEYGKIYEEQVEERRRMEAQRVEEEKREEMVKERERRRMEEEERAKENEDKKRKVRTEEERARIEATLLASLEKAKHDAEMLRKAKLYRHVLENHENRVELEHAILGDNDEENSRILRMASSRHDSFDDDRLIKNAMDTSYISRSFGTDLTSSFPRDRLGRQSMRMASTPKMQVPRRAESAERPRKVPE</sequence>
<evidence type="ECO:0000256" key="1">
    <source>
        <dbReference type="SAM" id="MobiDB-lite"/>
    </source>
</evidence>
<dbReference type="AlphaFoldDB" id="A0A183U1H9"/>
<evidence type="ECO:0000313" key="3">
    <source>
        <dbReference type="Proteomes" id="UP000050794"/>
    </source>
</evidence>
<feature type="compositionally biased region" description="Basic and acidic residues" evidence="1">
    <location>
        <begin position="22"/>
        <end position="92"/>
    </location>
</feature>
<reference evidence="2 3" key="2">
    <citation type="submission" date="2018-11" db="EMBL/GenBank/DDBJ databases">
        <authorList>
            <consortium name="Pathogen Informatics"/>
        </authorList>
    </citation>
    <scope>NUCLEOTIDE SEQUENCE [LARGE SCALE GENOMIC DNA]</scope>
</reference>